<reference evidence="2" key="1">
    <citation type="journal article" date="2020" name="Stud. Mycol.">
        <title>101 Dothideomycetes genomes: a test case for predicting lifestyles and emergence of pathogens.</title>
        <authorList>
            <person name="Haridas S."/>
            <person name="Albert R."/>
            <person name="Binder M."/>
            <person name="Bloem J."/>
            <person name="Labutti K."/>
            <person name="Salamov A."/>
            <person name="Andreopoulos B."/>
            <person name="Baker S."/>
            <person name="Barry K."/>
            <person name="Bills G."/>
            <person name="Bluhm B."/>
            <person name="Cannon C."/>
            <person name="Castanera R."/>
            <person name="Culley D."/>
            <person name="Daum C."/>
            <person name="Ezra D."/>
            <person name="Gonzalez J."/>
            <person name="Henrissat B."/>
            <person name="Kuo A."/>
            <person name="Liang C."/>
            <person name="Lipzen A."/>
            <person name="Lutzoni F."/>
            <person name="Magnuson J."/>
            <person name="Mondo S."/>
            <person name="Nolan M."/>
            <person name="Ohm R."/>
            <person name="Pangilinan J."/>
            <person name="Park H.-J."/>
            <person name="Ramirez L."/>
            <person name="Alfaro M."/>
            <person name="Sun H."/>
            <person name="Tritt A."/>
            <person name="Yoshinaga Y."/>
            <person name="Zwiers L.-H."/>
            <person name="Turgeon B."/>
            <person name="Goodwin S."/>
            <person name="Spatafora J."/>
            <person name="Crous P."/>
            <person name="Grigoriev I."/>
        </authorList>
    </citation>
    <scope>NUCLEOTIDE SEQUENCE</scope>
    <source>
        <strain evidence="2">CBS 109.77</strain>
    </source>
</reference>
<protein>
    <submittedName>
        <fullName evidence="2">Uncharacterized protein</fullName>
    </submittedName>
</protein>
<evidence type="ECO:0000256" key="1">
    <source>
        <dbReference type="SAM" id="Phobius"/>
    </source>
</evidence>
<name>A0A6A6WZ27_9PLEO</name>
<gene>
    <name evidence="2" type="ORF">K505DRAFT_341478</name>
</gene>
<proteinExistence type="predicted"/>
<feature type="transmembrane region" description="Helical" evidence="1">
    <location>
        <begin position="128"/>
        <end position="148"/>
    </location>
</feature>
<evidence type="ECO:0000313" key="2">
    <source>
        <dbReference type="EMBL" id="KAF2789184.1"/>
    </source>
</evidence>
<keyword evidence="1" id="KW-1133">Transmembrane helix</keyword>
<dbReference type="AlphaFoldDB" id="A0A6A6WZ27"/>
<sequence>MRISHAPQLRISSDAPWVVSLAHAATDSSQQPTGEVSNRAVSQYPLASHIFDETNITGRLGKGFNTTGGVIIDPNSPWTASKDPFYVIISLEGVMGGHTAFRLFLRLISKLISVAVFSPSTAPFASSSLITLVVAVLVMTLILGAGVLGRMAAMWISVVLMGDRPVLHRIVKHEKDASAFIEAVLRKDEIVCEVLGHVVINGRCVKRRSKLQWSAVFGVLAPSFDVRKIAVKTP</sequence>
<dbReference type="EMBL" id="MU002156">
    <property type="protein sequence ID" value="KAF2789184.1"/>
    <property type="molecule type" value="Genomic_DNA"/>
</dbReference>
<keyword evidence="1" id="KW-0812">Transmembrane</keyword>
<dbReference type="OrthoDB" id="5382699at2759"/>
<keyword evidence="3" id="KW-1185">Reference proteome</keyword>
<evidence type="ECO:0000313" key="3">
    <source>
        <dbReference type="Proteomes" id="UP000799757"/>
    </source>
</evidence>
<feature type="transmembrane region" description="Helical" evidence="1">
    <location>
        <begin position="103"/>
        <end position="122"/>
    </location>
</feature>
<keyword evidence="1" id="KW-0472">Membrane</keyword>
<organism evidence="2 3">
    <name type="scientific">Melanomma pulvis-pyrius CBS 109.77</name>
    <dbReference type="NCBI Taxonomy" id="1314802"/>
    <lineage>
        <taxon>Eukaryota</taxon>
        <taxon>Fungi</taxon>
        <taxon>Dikarya</taxon>
        <taxon>Ascomycota</taxon>
        <taxon>Pezizomycotina</taxon>
        <taxon>Dothideomycetes</taxon>
        <taxon>Pleosporomycetidae</taxon>
        <taxon>Pleosporales</taxon>
        <taxon>Melanommataceae</taxon>
        <taxon>Melanomma</taxon>
    </lineage>
</organism>
<accession>A0A6A6WZ27</accession>
<dbReference type="Proteomes" id="UP000799757">
    <property type="component" value="Unassembled WGS sequence"/>
</dbReference>